<evidence type="ECO:0000256" key="3">
    <source>
        <dbReference type="ARBA" id="ARBA00022801"/>
    </source>
</evidence>
<feature type="active site" description="Charge relay system" evidence="5">
    <location>
        <position position="271"/>
    </location>
</feature>
<organism evidence="8 9">
    <name type="scientific">Alicyclobacillus tolerans</name>
    <dbReference type="NCBI Taxonomy" id="90970"/>
    <lineage>
        <taxon>Bacteria</taxon>
        <taxon>Bacillati</taxon>
        <taxon>Bacillota</taxon>
        <taxon>Bacilli</taxon>
        <taxon>Bacillales</taxon>
        <taxon>Alicyclobacillaceae</taxon>
        <taxon>Alicyclobacillus</taxon>
    </lineage>
</organism>
<keyword evidence="2 5" id="KW-0645">Protease</keyword>
<evidence type="ECO:0000256" key="2">
    <source>
        <dbReference type="ARBA" id="ARBA00022670"/>
    </source>
</evidence>
<dbReference type="PANTHER" id="PTHR43806:SF11">
    <property type="entry name" value="CEREVISIN-RELATED"/>
    <property type="match status" value="1"/>
</dbReference>
<evidence type="ECO:0000256" key="4">
    <source>
        <dbReference type="ARBA" id="ARBA00022825"/>
    </source>
</evidence>
<dbReference type="Proteomes" id="UP000184016">
    <property type="component" value="Unassembled WGS sequence"/>
</dbReference>
<dbReference type="OrthoDB" id="9798386at2"/>
<feature type="active site" description="Charge relay system" evidence="5">
    <location>
        <position position="556"/>
    </location>
</feature>
<feature type="region of interest" description="Disordered" evidence="6">
    <location>
        <begin position="1"/>
        <end position="32"/>
    </location>
</feature>
<reference evidence="9" key="1">
    <citation type="submission" date="2016-11" db="EMBL/GenBank/DDBJ databases">
        <authorList>
            <person name="Varghese N."/>
            <person name="Submissions S."/>
        </authorList>
    </citation>
    <scope>NUCLEOTIDE SEQUENCE [LARGE SCALE GENOMIC DNA]</scope>
    <source>
        <strain evidence="9">USBA-503</strain>
    </source>
</reference>
<evidence type="ECO:0000256" key="5">
    <source>
        <dbReference type="PROSITE-ProRule" id="PRU01240"/>
    </source>
</evidence>
<feature type="active site" description="Charge relay system" evidence="5">
    <location>
        <position position="304"/>
    </location>
</feature>
<evidence type="ECO:0000256" key="1">
    <source>
        <dbReference type="ARBA" id="ARBA00011073"/>
    </source>
</evidence>
<evidence type="ECO:0000259" key="7">
    <source>
        <dbReference type="Pfam" id="PF00082"/>
    </source>
</evidence>
<keyword evidence="9" id="KW-1185">Reference proteome</keyword>
<dbReference type="Gene3D" id="3.40.50.200">
    <property type="entry name" value="Peptidase S8/S53 domain"/>
    <property type="match status" value="1"/>
</dbReference>
<keyword evidence="3 5" id="KW-0378">Hydrolase</keyword>
<dbReference type="STRING" id="1830138.SAMN05443507_1551"/>
<dbReference type="AlphaFoldDB" id="A0A1M6YJE5"/>
<keyword evidence="4 5" id="KW-0720">Serine protease</keyword>
<gene>
    <name evidence="8" type="ORF">SAMN05443507_1551</name>
</gene>
<evidence type="ECO:0000313" key="8">
    <source>
        <dbReference type="EMBL" id="SHL18358.1"/>
    </source>
</evidence>
<proteinExistence type="inferred from homology"/>
<evidence type="ECO:0000313" key="9">
    <source>
        <dbReference type="Proteomes" id="UP000184016"/>
    </source>
</evidence>
<name>A0A1M6YJE5_9BACL</name>
<dbReference type="SUPFAM" id="SSF52743">
    <property type="entry name" value="Subtilisin-like"/>
    <property type="match status" value="1"/>
</dbReference>
<dbReference type="PROSITE" id="PS51892">
    <property type="entry name" value="SUBTILASE"/>
    <property type="match status" value="1"/>
</dbReference>
<dbReference type="GO" id="GO:0006508">
    <property type="term" value="P:proteolysis"/>
    <property type="evidence" value="ECO:0007669"/>
    <property type="project" value="UniProtKB-KW"/>
</dbReference>
<dbReference type="InterPro" id="IPR050131">
    <property type="entry name" value="Peptidase_S8_subtilisin-like"/>
</dbReference>
<sequence>MEARDHLPLPIFQRDLPKRNRQGGGGYKVPEGRQKSDYFDRTKAQADNIALSFNELRTKYSGRLNPHLIYRIKVNQSVDYTQFEKTLNALGGLTVLSVAEDKKGYWVVFSNDTEFRTFKYKLAQYAGVVPNGHKYDFFNAIDAVEDVPKEEKIGNLLRKKPLTSGELCHLNVELWRMEDDQLYTYIDELKDLYRGDRRFRISDQLITRSFALLRVKMDADIFDALLAMKEIAQIDRPFIPSFNPVTYNNIDISDFEIHPPANDATGILVVDSGITSNHPLLEQAIGNVENFQEGESGTQDRAGHGTSVAGNAIYGDVETSIERAEFSPSNWLFSAKVMYGVEVAPGKIDSHYDEEKLLERQLRDAITSFLDNDEYRIKVVNLSFGNEDEVFKSRGSRQFPLAALIDELAFDYPNVVFVVSAGNLHPRKVYNQLSEIVENYPNYLVENDSFAVINPATSALSISVGSVADKIRFTNRGMGMTEEELWTAIAQENEPSPFTRSGFGLNGMVKPEVVHYGGNLILREDYGRILENAGGKIVLLSNQPVEKLFSFDYGTSFSAPKVTHILGQIANKYPNASANFMKNLLLQSAEFRKINGFHGNDNQQMKSMWRTQGYGIPDVERALHSYDNRTVLFHEGDIGLKQVQVFTVGLPSSFFETKGFKRISVVLTFNSPTRATRGDSYLGNRLDFKLFHTVDPGEVVDKFATVDLTDSDDEAIPPELRDKEIHLAPGTNTRKAGCHQKGSKEFIRDTKNLPGTPLTLVVMNANKWIGDDSYRQPYCVSMILEHSEKINLYESIRTEVM</sequence>
<dbReference type="PRINTS" id="PR00723">
    <property type="entry name" value="SUBTILISIN"/>
</dbReference>
<protein>
    <submittedName>
        <fullName evidence="8">Subtilase family protein</fullName>
    </submittedName>
</protein>
<dbReference type="PANTHER" id="PTHR43806">
    <property type="entry name" value="PEPTIDASE S8"/>
    <property type="match status" value="1"/>
</dbReference>
<feature type="non-terminal residue" evidence="8">
    <location>
        <position position="801"/>
    </location>
</feature>
<dbReference type="CDD" id="cd04847">
    <property type="entry name" value="Peptidases_S8_Subtilisin_like_2"/>
    <property type="match status" value="1"/>
</dbReference>
<dbReference type="GO" id="GO:0004252">
    <property type="term" value="F:serine-type endopeptidase activity"/>
    <property type="evidence" value="ECO:0007669"/>
    <property type="project" value="UniProtKB-UniRule"/>
</dbReference>
<accession>A0A1M6YJE5</accession>
<dbReference type="Pfam" id="PF00082">
    <property type="entry name" value="Peptidase_S8"/>
    <property type="match status" value="1"/>
</dbReference>
<dbReference type="InterPro" id="IPR015500">
    <property type="entry name" value="Peptidase_S8_subtilisin-rel"/>
</dbReference>
<dbReference type="InterPro" id="IPR036852">
    <property type="entry name" value="Peptidase_S8/S53_dom_sf"/>
</dbReference>
<dbReference type="InterPro" id="IPR000209">
    <property type="entry name" value="Peptidase_S8/S53_dom"/>
</dbReference>
<evidence type="ECO:0000256" key="6">
    <source>
        <dbReference type="SAM" id="MobiDB-lite"/>
    </source>
</evidence>
<comment type="similarity">
    <text evidence="1 5">Belongs to the peptidase S8 family.</text>
</comment>
<dbReference type="InterPro" id="IPR034074">
    <property type="entry name" value="Y4bN_pept_dom"/>
</dbReference>
<dbReference type="EMBL" id="FRAF01000055">
    <property type="protein sequence ID" value="SHL18358.1"/>
    <property type="molecule type" value="Genomic_DNA"/>
</dbReference>
<feature type="domain" description="Peptidase S8/S53" evidence="7">
    <location>
        <begin position="267"/>
        <end position="615"/>
    </location>
</feature>